<evidence type="ECO:0000256" key="19">
    <source>
        <dbReference type="PROSITE-ProRule" id="PRU00169"/>
    </source>
</evidence>
<dbReference type="PANTHER" id="PTHR11920">
    <property type="entry name" value="GUANYLYL CYCLASE"/>
    <property type="match status" value="1"/>
</dbReference>
<keyword evidence="9" id="KW-0418">Kinase</keyword>
<evidence type="ECO:0000256" key="17">
    <source>
        <dbReference type="ARBA" id="ARBA00032637"/>
    </source>
</evidence>
<dbReference type="CDD" id="cd07302">
    <property type="entry name" value="CHD"/>
    <property type="match status" value="1"/>
</dbReference>
<evidence type="ECO:0000256" key="16">
    <source>
        <dbReference type="ARBA" id="ARBA00032597"/>
    </source>
</evidence>
<dbReference type="InterPro" id="IPR001789">
    <property type="entry name" value="Sig_transdc_resp-reg_receiver"/>
</dbReference>
<dbReference type="GO" id="GO:0004016">
    <property type="term" value="F:adenylate cyclase activity"/>
    <property type="evidence" value="ECO:0007669"/>
    <property type="project" value="UniProtKB-EC"/>
</dbReference>
<evidence type="ECO:0000256" key="8">
    <source>
        <dbReference type="ARBA" id="ARBA00022741"/>
    </source>
</evidence>
<dbReference type="InterPro" id="IPR001054">
    <property type="entry name" value="A/G_cyclase"/>
</dbReference>
<dbReference type="InterPro" id="IPR000014">
    <property type="entry name" value="PAS"/>
</dbReference>
<dbReference type="SUPFAM" id="SSF55781">
    <property type="entry name" value="GAF domain-like"/>
    <property type="match status" value="1"/>
</dbReference>
<dbReference type="SMART" id="SM00448">
    <property type="entry name" value="REC"/>
    <property type="match status" value="1"/>
</dbReference>
<evidence type="ECO:0000256" key="15">
    <source>
        <dbReference type="ARBA" id="ARBA00023239"/>
    </source>
</evidence>
<dbReference type="Pfam" id="PF00072">
    <property type="entry name" value="Response_reg"/>
    <property type="match status" value="1"/>
</dbReference>
<evidence type="ECO:0000256" key="1">
    <source>
        <dbReference type="ARBA" id="ARBA00001593"/>
    </source>
</evidence>
<dbReference type="SMART" id="SM00044">
    <property type="entry name" value="CYCc"/>
    <property type="match status" value="1"/>
</dbReference>
<dbReference type="CDD" id="cd19920">
    <property type="entry name" value="REC_PA4781-like"/>
    <property type="match status" value="1"/>
</dbReference>
<evidence type="ECO:0000259" key="24">
    <source>
        <dbReference type="PROSITE" id="PS50113"/>
    </source>
</evidence>
<dbReference type="GO" id="GO:0005886">
    <property type="term" value="C:plasma membrane"/>
    <property type="evidence" value="ECO:0007669"/>
    <property type="project" value="UniProtKB-ARBA"/>
</dbReference>
<dbReference type="Pfam" id="PF00211">
    <property type="entry name" value="Guanylate_cyc"/>
    <property type="match status" value="1"/>
</dbReference>
<dbReference type="RefSeq" id="WP_194031014.1">
    <property type="nucleotide sequence ID" value="NZ_JADEWZ010000033.1"/>
</dbReference>
<protein>
    <recommendedName>
        <fullName evidence="4">Adenylate cyclase</fullName>
        <ecNumber evidence="3">4.6.1.1</ecNumber>
    </recommendedName>
    <alternativeName>
        <fullName evidence="16">ATP pyrophosphate-lyase</fullName>
    </alternativeName>
    <alternativeName>
        <fullName evidence="17">Adenylyl cyclase</fullName>
    </alternativeName>
</protein>
<dbReference type="SUPFAM" id="SSF55785">
    <property type="entry name" value="PYP-like sensor domain (PAS domain)"/>
    <property type="match status" value="1"/>
</dbReference>
<comment type="catalytic activity">
    <reaction evidence="1">
        <text>ATP = 3',5'-cyclic AMP + diphosphate</text>
        <dbReference type="Rhea" id="RHEA:15389"/>
        <dbReference type="ChEBI" id="CHEBI:30616"/>
        <dbReference type="ChEBI" id="CHEBI:33019"/>
        <dbReference type="ChEBI" id="CHEBI:58165"/>
        <dbReference type="EC" id="4.6.1.1"/>
    </reaction>
</comment>
<dbReference type="InterPro" id="IPR003018">
    <property type="entry name" value="GAF"/>
</dbReference>
<evidence type="ECO:0000256" key="2">
    <source>
        <dbReference type="ARBA" id="ARBA00004370"/>
    </source>
</evidence>
<evidence type="ECO:0000256" key="7">
    <source>
        <dbReference type="ARBA" id="ARBA00022723"/>
    </source>
</evidence>
<keyword evidence="5" id="KW-0808">Transferase</keyword>
<feature type="domain" description="PAS" evidence="23">
    <location>
        <begin position="334"/>
        <end position="375"/>
    </location>
</feature>
<evidence type="ECO:0000259" key="23">
    <source>
        <dbReference type="PROSITE" id="PS50112"/>
    </source>
</evidence>
<organism evidence="26 27">
    <name type="scientific">Lusitaniella coriacea LEGE 07157</name>
    <dbReference type="NCBI Taxonomy" id="945747"/>
    <lineage>
        <taxon>Bacteria</taxon>
        <taxon>Bacillati</taxon>
        <taxon>Cyanobacteriota</taxon>
        <taxon>Cyanophyceae</taxon>
        <taxon>Spirulinales</taxon>
        <taxon>Lusitaniellaceae</taxon>
        <taxon>Lusitaniella</taxon>
    </lineage>
</organism>
<dbReference type="GO" id="GO:0016301">
    <property type="term" value="F:kinase activity"/>
    <property type="evidence" value="ECO:0007669"/>
    <property type="project" value="UniProtKB-KW"/>
</dbReference>
<evidence type="ECO:0000313" key="26">
    <source>
        <dbReference type="EMBL" id="MBE9117927.1"/>
    </source>
</evidence>
<evidence type="ECO:0000256" key="20">
    <source>
        <dbReference type="RuleBase" id="RU000405"/>
    </source>
</evidence>
<keyword evidence="8" id="KW-0547">Nucleotide-binding</keyword>
<dbReference type="Gene3D" id="3.30.450.40">
    <property type="match status" value="1"/>
</dbReference>
<keyword evidence="21" id="KW-0175">Coiled coil</keyword>
<evidence type="ECO:0000256" key="13">
    <source>
        <dbReference type="ARBA" id="ARBA00022998"/>
    </source>
</evidence>
<evidence type="ECO:0000256" key="6">
    <source>
        <dbReference type="ARBA" id="ARBA00022692"/>
    </source>
</evidence>
<dbReference type="Gene3D" id="3.40.50.2300">
    <property type="match status" value="1"/>
</dbReference>
<evidence type="ECO:0000256" key="11">
    <source>
        <dbReference type="ARBA" id="ARBA00022842"/>
    </source>
</evidence>
<keyword evidence="6" id="KW-0812">Transmembrane</keyword>
<dbReference type="GO" id="GO:0046872">
    <property type="term" value="F:metal ion binding"/>
    <property type="evidence" value="ECO:0007669"/>
    <property type="project" value="UniProtKB-KW"/>
</dbReference>
<evidence type="ECO:0000256" key="4">
    <source>
        <dbReference type="ARBA" id="ARBA00021420"/>
    </source>
</evidence>
<reference evidence="26" key="1">
    <citation type="submission" date="2020-10" db="EMBL/GenBank/DDBJ databases">
        <authorList>
            <person name="Castelo-Branco R."/>
            <person name="Eusebio N."/>
            <person name="Adriana R."/>
            <person name="Vieira A."/>
            <person name="Brugerolle De Fraissinette N."/>
            <person name="Rezende De Castro R."/>
            <person name="Schneider M.P."/>
            <person name="Vasconcelos V."/>
            <person name="Leao P.N."/>
        </authorList>
    </citation>
    <scope>NUCLEOTIDE SEQUENCE</scope>
    <source>
        <strain evidence="26">LEGE 07157</strain>
    </source>
</reference>
<dbReference type="InterPro" id="IPR018297">
    <property type="entry name" value="A/G_cyclase_CS"/>
</dbReference>
<comment type="caution">
    <text evidence="26">The sequence shown here is derived from an EMBL/GenBank/DDBJ whole genome shotgun (WGS) entry which is preliminary data.</text>
</comment>
<dbReference type="EC" id="4.6.1.1" evidence="3"/>
<dbReference type="SUPFAM" id="SSF55073">
    <property type="entry name" value="Nucleotide cyclase"/>
    <property type="match status" value="1"/>
</dbReference>
<keyword evidence="13" id="KW-0115">cAMP biosynthesis</keyword>
<sequence>MNTDPLHLSNAEILVIDDTPANLDLLAHILSEQGYKVRVAPNGKLALQSAKAIPPHLILLDIMMPEMDGYAVCEALKADEKTRDIPVIFLSALDNATDKMKAFQVGGADYISKPFEVIEVLARIENQLRARSLQLQLQEKNQHLHEEVRQRRRTEVEIRLLLATTQAIARCEDIHAALTVVLRLLCQTIHWDYGEAWLPRRDREGKIVLEYSRGWYARNQDLSEVRERHLDGAIAPDVGLFERIYATQEPLWIETIETENSPVLPPAHPMRDREFQAAFAIPIVSDRKILAILVFLNCASVPLNSWFISLASAVAAQLGSTIARKQAEENLRITQERYHNLVKNAIEGIFQVTPSGQYLSANLALAKMFGYESPEDLTEGIQNIDRALYVNSSRRAEFIAAIEAEGSVVSFESQVYRRDHTTIWISENARAVRDEEGKILYYEGTVSNITERKLAQEALQFQKEQIEKLLLNILPKPIAQRLQTDSSAIADSFPDVSVLFADLVGFTKFSAHKTPRELVQILNSIFSQFDRLCEKYHLEKIKTIGDAYMVVGGLPNYREDHGDAIAQMALEMQTALTQFNIDSGQTLQLRIGIHIGPVIAGIIGISKFIYDLWGDTVNVASRMESSGIPGKIQATEVFYKRLNGQFVFRERGTIPIKGKGEMRTYLLLGRRSTDEAGKPPDPL</sequence>
<dbReference type="Gene3D" id="3.30.450.20">
    <property type="entry name" value="PAS domain"/>
    <property type="match status" value="1"/>
</dbReference>
<evidence type="ECO:0000256" key="21">
    <source>
        <dbReference type="SAM" id="Coils"/>
    </source>
</evidence>
<keyword evidence="19" id="KW-0597">Phosphoprotein</keyword>
<dbReference type="SMART" id="SM00065">
    <property type="entry name" value="GAF"/>
    <property type="match status" value="1"/>
</dbReference>
<comment type="subunit">
    <text evidence="18">Homodimer. Can also exist as monomer.</text>
</comment>
<dbReference type="InterPro" id="IPR050401">
    <property type="entry name" value="Cyclic_nucleotide_synthase"/>
</dbReference>
<evidence type="ECO:0000256" key="9">
    <source>
        <dbReference type="ARBA" id="ARBA00022777"/>
    </source>
</evidence>
<dbReference type="PROSITE" id="PS00452">
    <property type="entry name" value="GUANYLATE_CYCLASE_1"/>
    <property type="match status" value="1"/>
</dbReference>
<dbReference type="Gene3D" id="3.30.70.1230">
    <property type="entry name" value="Nucleotide cyclase"/>
    <property type="match status" value="1"/>
</dbReference>
<feature type="domain" description="Guanylate cyclase" evidence="25">
    <location>
        <begin position="497"/>
        <end position="624"/>
    </location>
</feature>
<dbReference type="InterPro" id="IPR029016">
    <property type="entry name" value="GAF-like_dom_sf"/>
</dbReference>
<accession>A0A8J7DZ22</accession>
<dbReference type="GO" id="GO:0006171">
    <property type="term" value="P:cAMP biosynthetic process"/>
    <property type="evidence" value="ECO:0007669"/>
    <property type="project" value="UniProtKB-KW"/>
</dbReference>
<comment type="subcellular location">
    <subcellularLocation>
        <location evidence="2">Membrane</location>
    </subcellularLocation>
</comment>
<keyword evidence="11" id="KW-0460">Magnesium</keyword>
<dbReference type="SMART" id="SM00086">
    <property type="entry name" value="PAC"/>
    <property type="match status" value="1"/>
</dbReference>
<keyword evidence="10" id="KW-0067">ATP-binding</keyword>
<dbReference type="PROSITE" id="PS50112">
    <property type="entry name" value="PAS"/>
    <property type="match status" value="1"/>
</dbReference>
<keyword evidence="12" id="KW-1133">Transmembrane helix</keyword>
<dbReference type="InterPro" id="IPR035965">
    <property type="entry name" value="PAS-like_dom_sf"/>
</dbReference>
<evidence type="ECO:0000313" key="27">
    <source>
        <dbReference type="Proteomes" id="UP000654482"/>
    </source>
</evidence>
<dbReference type="InterPro" id="IPR029787">
    <property type="entry name" value="Nucleotide_cyclase"/>
</dbReference>
<name>A0A8J7DZ22_9CYAN</name>
<feature type="modified residue" description="4-aspartylphosphate" evidence="19">
    <location>
        <position position="61"/>
    </location>
</feature>
<feature type="domain" description="Response regulatory" evidence="22">
    <location>
        <begin position="12"/>
        <end position="128"/>
    </location>
</feature>
<dbReference type="GO" id="GO:0005524">
    <property type="term" value="F:ATP binding"/>
    <property type="evidence" value="ECO:0007669"/>
    <property type="project" value="UniProtKB-KW"/>
</dbReference>
<dbReference type="AlphaFoldDB" id="A0A8J7DZ22"/>
<dbReference type="NCBIfam" id="TIGR00229">
    <property type="entry name" value="sensory_box"/>
    <property type="match status" value="1"/>
</dbReference>
<keyword evidence="7" id="KW-0479">Metal-binding</keyword>
<evidence type="ECO:0000259" key="25">
    <source>
        <dbReference type="PROSITE" id="PS50125"/>
    </source>
</evidence>
<evidence type="ECO:0000256" key="14">
    <source>
        <dbReference type="ARBA" id="ARBA00023136"/>
    </source>
</evidence>
<dbReference type="CDD" id="cd00130">
    <property type="entry name" value="PAS"/>
    <property type="match status" value="1"/>
</dbReference>
<keyword evidence="15 20" id="KW-0456">Lyase</keyword>
<feature type="coiled-coil region" evidence="21">
    <location>
        <begin position="121"/>
        <end position="150"/>
    </location>
</feature>
<proteinExistence type="inferred from homology"/>
<dbReference type="PROSITE" id="PS50110">
    <property type="entry name" value="RESPONSE_REGULATORY"/>
    <property type="match status" value="1"/>
</dbReference>
<evidence type="ECO:0000256" key="18">
    <source>
        <dbReference type="ARBA" id="ARBA00064436"/>
    </source>
</evidence>
<gene>
    <name evidence="26" type="ORF">IQ249_18680</name>
</gene>
<keyword evidence="14" id="KW-0472">Membrane</keyword>
<dbReference type="Proteomes" id="UP000654482">
    <property type="component" value="Unassembled WGS sequence"/>
</dbReference>
<evidence type="ECO:0000256" key="12">
    <source>
        <dbReference type="ARBA" id="ARBA00022989"/>
    </source>
</evidence>
<evidence type="ECO:0000256" key="5">
    <source>
        <dbReference type="ARBA" id="ARBA00022679"/>
    </source>
</evidence>
<dbReference type="InterPro" id="IPR000700">
    <property type="entry name" value="PAS-assoc_C"/>
</dbReference>
<dbReference type="InterPro" id="IPR001610">
    <property type="entry name" value="PAC"/>
</dbReference>
<feature type="domain" description="PAC" evidence="24">
    <location>
        <begin position="409"/>
        <end position="461"/>
    </location>
</feature>
<dbReference type="PANTHER" id="PTHR11920:SF335">
    <property type="entry name" value="GUANYLATE CYCLASE"/>
    <property type="match status" value="1"/>
</dbReference>
<dbReference type="PROSITE" id="PS50113">
    <property type="entry name" value="PAC"/>
    <property type="match status" value="1"/>
</dbReference>
<comment type="similarity">
    <text evidence="20">Belongs to the adenylyl cyclase class-4/guanylyl cyclase family.</text>
</comment>
<dbReference type="Pfam" id="PF01590">
    <property type="entry name" value="GAF"/>
    <property type="match status" value="1"/>
</dbReference>
<dbReference type="PROSITE" id="PS50125">
    <property type="entry name" value="GUANYLATE_CYCLASE_2"/>
    <property type="match status" value="1"/>
</dbReference>
<dbReference type="GO" id="GO:0000160">
    <property type="term" value="P:phosphorelay signal transduction system"/>
    <property type="evidence" value="ECO:0007669"/>
    <property type="project" value="InterPro"/>
</dbReference>
<evidence type="ECO:0000259" key="22">
    <source>
        <dbReference type="PROSITE" id="PS50110"/>
    </source>
</evidence>
<evidence type="ECO:0000256" key="3">
    <source>
        <dbReference type="ARBA" id="ARBA00012201"/>
    </source>
</evidence>
<evidence type="ECO:0000256" key="10">
    <source>
        <dbReference type="ARBA" id="ARBA00022840"/>
    </source>
</evidence>
<dbReference type="Pfam" id="PF13426">
    <property type="entry name" value="PAS_9"/>
    <property type="match status" value="1"/>
</dbReference>
<dbReference type="SUPFAM" id="SSF52172">
    <property type="entry name" value="CheY-like"/>
    <property type="match status" value="1"/>
</dbReference>
<dbReference type="FunFam" id="3.30.70.1230:FF:000033">
    <property type="entry name" value="Adenylate cyclase"/>
    <property type="match status" value="1"/>
</dbReference>
<dbReference type="InterPro" id="IPR011006">
    <property type="entry name" value="CheY-like_superfamily"/>
</dbReference>
<keyword evidence="27" id="KW-1185">Reference proteome</keyword>
<dbReference type="EMBL" id="JADEWZ010000033">
    <property type="protein sequence ID" value="MBE9117927.1"/>
    <property type="molecule type" value="Genomic_DNA"/>
</dbReference>